<dbReference type="PANTHER" id="PTHR34597">
    <property type="entry name" value="SLR1661 PROTEIN"/>
    <property type="match status" value="1"/>
</dbReference>
<accession>A0A0S4U737</accession>
<organism evidence="8">
    <name type="scientific">Ralstonia solanacearum</name>
    <name type="common">Pseudomonas solanacearum</name>
    <dbReference type="NCBI Taxonomy" id="305"/>
    <lineage>
        <taxon>Bacteria</taxon>
        <taxon>Pseudomonadati</taxon>
        <taxon>Pseudomonadota</taxon>
        <taxon>Betaproteobacteria</taxon>
        <taxon>Burkholderiales</taxon>
        <taxon>Burkholderiaceae</taxon>
        <taxon>Ralstonia</taxon>
        <taxon>Ralstonia solanacearum species complex</taxon>
    </lineage>
</organism>
<dbReference type="Pfam" id="PF08479">
    <property type="entry name" value="POTRA_2"/>
    <property type="match status" value="1"/>
</dbReference>
<dbReference type="AlphaFoldDB" id="A0A0S4U737"/>
<dbReference type="GO" id="GO:0098046">
    <property type="term" value="C:type V protein secretion system complex"/>
    <property type="evidence" value="ECO:0007669"/>
    <property type="project" value="TreeGrafter"/>
</dbReference>
<feature type="compositionally biased region" description="Low complexity" evidence="4">
    <location>
        <begin position="58"/>
        <end position="70"/>
    </location>
</feature>
<evidence type="ECO:0000313" key="8">
    <source>
        <dbReference type="EMBL" id="CUV17617.1"/>
    </source>
</evidence>
<evidence type="ECO:0000256" key="4">
    <source>
        <dbReference type="SAM" id="MobiDB-lite"/>
    </source>
</evidence>
<sequence length="571" mass="60624">MTAPPRARARRRRQPVRTYARLTLESALLLLMAPAVCAELRPDAGDVARDTAPAQLLGMPAGGTTLPGTAGDQGDGSVPQDATPIPVRHVRVTGARLYPTAVLEALVADLNGGTRTLADLSRGAARITRFYHAQGWPLANAYLPAQSIRDGQVEIRVMEGTLSGVRIQADPQSRLRASVIDAHLAALEHDAPLNQAQVDRALLLLSDLAGASLNASLAAGARPGQTELVIGSRAAPLTSGRLEADNYGSLYTGRTRVGGTLNVNSPTGHGEQISARVLASDDHLYYGRLSVQMPLGSRGLSTGAGFTHTQYVLGSAFTQLDARGQADIAEWNLTYPFVRSVAHNVFGQFSAEHRRISDQVGAAGTETGKRADHYSANLLYSGRDGVGAGADTQAALRIGTGTLGIDSPTAARIDALGAQTAGRYSTLNLDLQRNQRLGGPWGLLLVLRGQAASRNLDSYQKFVLGGANGVRAYPAGEAAGDEGWLASGELYYAANPLCIPSVFYDAGGIGINRHPYLTTANRRVLHGYGIGLRGSHRTFDWSASLAFRGSEPTQTEPDRRTRLWVRLGWAF</sequence>
<feature type="region of interest" description="Disordered" evidence="4">
    <location>
        <begin position="58"/>
        <end position="83"/>
    </location>
</feature>
<proteinExistence type="predicted"/>
<dbReference type="Gene3D" id="2.40.160.50">
    <property type="entry name" value="membrane protein fhac: a member of the omp85/tpsb transporter family"/>
    <property type="match status" value="1"/>
</dbReference>
<reference evidence="8" key="1">
    <citation type="submission" date="2015-10" db="EMBL/GenBank/DDBJ databases">
        <authorList>
            <person name="Gilbert D.G."/>
        </authorList>
    </citation>
    <scope>NUCLEOTIDE SEQUENCE</scope>
    <source>
        <strain evidence="8">Phyl III-seqv23</strain>
    </source>
</reference>
<dbReference type="GO" id="GO:0008320">
    <property type="term" value="F:protein transmembrane transporter activity"/>
    <property type="evidence" value="ECO:0007669"/>
    <property type="project" value="TreeGrafter"/>
</dbReference>
<gene>
    <name evidence="8" type="ORF">PSS4_v1_360027</name>
</gene>
<evidence type="ECO:0000256" key="2">
    <source>
        <dbReference type="ARBA" id="ARBA00022692"/>
    </source>
</evidence>
<dbReference type="InterPro" id="IPR013686">
    <property type="entry name" value="Polypept-transport_assoc_ShlB"/>
</dbReference>
<keyword evidence="1" id="KW-1134">Transmembrane beta strand</keyword>
<keyword evidence="1" id="KW-0472">Membrane</keyword>
<feature type="domain" description="Haemolysin activator HlyB C-terminal" evidence="6">
    <location>
        <begin position="224"/>
        <end position="534"/>
    </location>
</feature>
<feature type="chain" id="PRO_5044211023" evidence="5">
    <location>
        <begin position="39"/>
        <end position="571"/>
    </location>
</feature>
<dbReference type="EMBL" id="LN899821">
    <property type="protein sequence ID" value="CUV17617.1"/>
    <property type="molecule type" value="Genomic_DNA"/>
</dbReference>
<dbReference type="InterPro" id="IPR005565">
    <property type="entry name" value="Hemolysn_activator_HlyB_C"/>
</dbReference>
<dbReference type="InterPro" id="IPR051544">
    <property type="entry name" value="TPS_OM_transporter"/>
</dbReference>
<evidence type="ECO:0000259" key="7">
    <source>
        <dbReference type="Pfam" id="PF08479"/>
    </source>
</evidence>
<evidence type="ECO:0000256" key="5">
    <source>
        <dbReference type="SAM" id="SignalP"/>
    </source>
</evidence>
<keyword evidence="2" id="KW-0812">Transmembrane</keyword>
<evidence type="ECO:0000256" key="3">
    <source>
        <dbReference type="ARBA" id="ARBA00023237"/>
    </source>
</evidence>
<protein>
    <submittedName>
        <fullName evidence="8">Activation/secretion signal peptide protein</fullName>
    </submittedName>
</protein>
<name>A0A0S4U737_RALSL</name>
<dbReference type="Pfam" id="PF03865">
    <property type="entry name" value="ShlB"/>
    <property type="match status" value="1"/>
</dbReference>
<evidence type="ECO:0000259" key="6">
    <source>
        <dbReference type="Pfam" id="PF03865"/>
    </source>
</evidence>
<feature type="domain" description="Polypeptide-transport-associated ShlB-type" evidence="7">
    <location>
        <begin position="86"/>
        <end position="160"/>
    </location>
</feature>
<dbReference type="PANTHER" id="PTHR34597:SF1">
    <property type="entry name" value="HEME_HEMOPEXIN TRANSPORTER PROTEIN HUXB"/>
    <property type="match status" value="1"/>
</dbReference>
<keyword evidence="3" id="KW-0998">Cell outer membrane</keyword>
<evidence type="ECO:0000256" key="1">
    <source>
        <dbReference type="ARBA" id="ARBA00022452"/>
    </source>
</evidence>
<dbReference type="Gene3D" id="3.10.20.310">
    <property type="entry name" value="membrane protein fhac"/>
    <property type="match status" value="1"/>
</dbReference>
<feature type="signal peptide" evidence="5">
    <location>
        <begin position="1"/>
        <end position="38"/>
    </location>
</feature>
<dbReference type="PATRIC" id="fig|305.118.peg.3932"/>
<dbReference type="GO" id="GO:0046819">
    <property type="term" value="P:protein secretion by the type V secretion system"/>
    <property type="evidence" value="ECO:0007669"/>
    <property type="project" value="TreeGrafter"/>
</dbReference>
<keyword evidence="5" id="KW-0732">Signal</keyword>